<dbReference type="InterPro" id="IPR046349">
    <property type="entry name" value="C1-like_sf"/>
</dbReference>
<feature type="region of interest" description="Disordered" evidence="3">
    <location>
        <begin position="722"/>
        <end position="753"/>
    </location>
</feature>
<dbReference type="PROSITE" id="PS00479">
    <property type="entry name" value="ZF_DAG_PE_1"/>
    <property type="match status" value="1"/>
</dbReference>
<dbReference type="Proteomes" id="UP001352852">
    <property type="component" value="Unassembled WGS sequence"/>
</dbReference>
<dbReference type="InterPro" id="IPR051632">
    <property type="entry name" value="Rho_GEF"/>
</dbReference>
<feature type="compositionally biased region" description="Basic and acidic residues" evidence="3">
    <location>
        <begin position="724"/>
        <end position="739"/>
    </location>
</feature>
<sequence length="1085" mass="120728">GQAKVFALLEGLDLVPEDAEVYVVLKGSTLVHVTRVQSDVMLYFIVPGHNLPEEVSVQAYLCSETMQLTWVGRASIEYVHDDAQDLAEHIIIHGHRLNAMDHKELSSLFSLCQESSRCAMDRKVALAMANLDIPPKWNVLGSHHGDELSPRECPLHLAVRWGLYRLAELLLCQPGGLMAVSLPNEEGVTPLQLAQNTGNTELLELLNNPPNPLATPPASLTQVWADRSRLLRFCHDTGNLTLTVRQNPRWCLVESEHADILLLRNRLRDENFLREIKALRRERVESITEKELVDDLADTGDLPTLSSPSGHLLNTYVTADMLRLCWTHKQSRADDPHALYADINGENSADENALNFFAEDCEEPLIFGLNEEDEEDDPSRSDSAELRDRLAVCESDFKMCERRKNNAEGKNAFKECKGLAAGGKRRRVTTCMKKTAAALTAVSMAKLLTWQSPTQPYTLTPQFSFEMLKNKEREASEVTPMFNFVSPLSLLPSVTIQMRICRKTGKKEKSQSIRESQASSPTRAAAARLSAMIHGKDQVYANSMVVDQVDGADIKYRSPGDDEEVRPSSCWDSLSPTLVELENCSQKCSQSSPHCRLRGSQGPGRDNGREAYSCVSPPYPFAPSPSFPSSPLASAIRLFEGAQRRQLQMGPSDSPALERRECSLTDASRGLSPSLECDSEEEDILGHTYPCSSLKKRSILQSSSGEGRDSFDTSPDFNCSYSETAKKSSKNSEDAEVRLRSYSYSSPKARPSRPLLNRDLAITDMEEEQRAFNLTETPREKRIEDEEWDKYIIPSKVESEKYKVSRTFSFLKSRMSSTRSKTKVKRKEMKEGREKSGASNRHQFVLVSPPAPFLCVACDKPFSGKESLQCSNCFLNVHKTCRESTAACGKKMQERNAVMMKSKTMSLPHSFVKESSPASLFSLSACSSPSSSVPTMTKERREIGASFSKSQSISIDSRGWSETAGLDSECSMTACTNSSPSEDGTPVTTTPPFVDLPISTKEYADTVDAPLLSDLSADLLGLEAESWSLAVCPEFCRQHDRRTIKRQDVIYVGATQVHIQISLCLNHCFSRKVRASHLAYVIHYG</sequence>
<name>A0ABU7CKX0_9TELE</name>
<gene>
    <name evidence="5" type="ORF">CHARACLAT_004888</name>
</gene>
<proteinExistence type="predicted"/>
<dbReference type="SMART" id="SM00109">
    <property type="entry name" value="C1"/>
    <property type="match status" value="1"/>
</dbReference>
<evidence type="ECO:0000259" key="4">
    <source>
        <dbReference type="PROSITE" id="PS50081"/>
    </source>
</evidence>
<keyword evidence="1" id="KW-0479">Metal-binding</keyword>
<keyword evidence="6" id="KW-1185">Reference proteome</keyword>
<feature type="region of interest" description="Disordered" evidence="3">
    <location>
        <begin position="819"/>
        <end position="840"/>
    </location>
</feature>
<dbReference type="InterPro" id="IPR002219">
    <property type="entry name" value="PKC_DAG/PE"/>
</dbReference>
<evidence type="ECO:0000256" key="3">
    <source>
        <dbReference type="SAM" id="MobiDB-lite"/>
    </source>
</evidence>
<dbReference type="Gene3D" id="3.30.60.20">
    <property type="match status" value="1"/>
</dbReference>
<reference evidence="5 6" key="1">
    <citation type="submission" date="2021-06" db="EMBL/GenBank/DDBJ databases">
        <authorList>
            <person name="Palmer J.M."/>
        </authorList>
    </citation>
    <scope>NUCLEOTIDE SEQUENCE [LARGE SCALE GENOMIC DNA]</scope>
    <source>
        <strain evidence="5 6">CL_MEX2019</strain>
        <tissue evidence="5">Muscle</tissue>
    </source>
</reference>
<dbReference type="PROSITE" id="PS50081">
    <property type="entry name" value="ZF_DAG_PE_2"/>
    <property type="match status" value="1"/>
</dbReference>
<dbReference type="InterPro" id="IPR036770">
    <property type="entry name" value="Ankyrin_rpt-contain_sf"/>
</dbReference>
<evidence type="ECO:0000313" key="6">
    <source>
        <dbReference type="Proteomes" id="UP001352852"/>
    </source>
</evidence>
<evidence type="ECO:0000256" key="1">
    <source>
        <dbReference type="ARBA" id="ARBA00022723"/>
    </source>
</evidence>
<accession>A0ABU7CKX0</accession>
<comment type="caution">
    <text evidence="5">The sequence shown here is derived from an EMBL/GenBank/DDBJ whole genome shotgun (WGS) entry which is preliminary data.</text>
</comment>
<dbReference type="PANTHER" id="PTHR13944">
    <property type="entry name" value="AGAP007712-PA"/>
    <property type="match status" value="1"/>
</dbReference>
<dbReference type="Gene3D" id="1.25.40.20">
    <property type="entry name" value="Ankyrin repeat-containing domain"/>
    <property type="match status" value="1"/>
</dbReference>
<evidence type="ECO:0000313" key="5">
    <source>
        <dbReference type="EMBL" id="MED6263468.1"/>
    </source>
</evidence>
<dbReference type="PANTHER" id="PTHR13944:SF22">
    <property type="entry name" value="RHO GUANINE NUCLEOTIDE EXCHANGE FACTOR 28"/>
    <property type="match status" value="1"/>
</dbReference>
<evidence type="ECO:0000256" key="2">
    <source>
        <dbReference type="ARBA" id="ARBA00022833"/>
    </source>
</evidence>
<feature type="non-terminal residue" evidence="5">
    <location>
        <position position="1"/>
    </location>
</feature>
<keyword evidence="2" id="KW-0862">Zinc</keyword>
<organism evidence="5 6">
    <name type="scientific">Characodon lateralis</name>
    <dbReference type="NCBI Taxonomy" id="208331"/>
    <lineage>
        <taxon>Eukaryota</taxon>
        <taxon>Metazoa</taxon>
        <taxon>Chordata</taxon>
        <taxon>Craniata</taxon>
        <taxon>Vertebrata</taxon>
        <taxon>Euteleostomi</taxon>
        <taxon>Actinopterygii</taxon>
        <taxon>Neopterygii</taxon>
        <taxon>Teleostei</taxon>
        <taxon>Neoteleostei</taxon>
        <taxon>Acanthomorphata</taxon>
        <taxon>Ovalentaria</taxon>
        <taxon>Atherinomorphae</taxon>
        <taxon>Cyprinodontiformes</taxon>
        <taxon>Goodeidae</taxon>
        <taxon>Characodon</taxon>
    </lineage>
</organism>
<dbReference type="EMBL" id="JAHUTJ010000231">
    <property type="protein sequence ID" value="MED6263468.1"/>
    <property type="molecule type" value="Genomic_DNA"/>
</dbReference>
<dbReference type="SUPFAM" id="SSF48403">
    <property type="entry name" value="Ankyrin repeat"/>
    <property type="match status" value="1"/>
</dbReference>
<protein>
    <recommendedName>
        <fullName evidence="4">Phorbol-ester/DAG-type domain-containing protein</fullName>
    </recommendedName>
</protein>
<feature type="domain" description="Phorbol-ester/DAG-type" evidence="4">
    <location>
        <begin position="841"/>
        <end position="888"/>
    </location>
</feature>
<dbReference type="SUPFAM" id="SSF57889">
    <property type="entry name" value="Cysteine-rich domain"/>
    <property type="match status" value="1"/>
</dbReference>